<organism evidence="2 3">
    <name type="scientific">Sitophilus oryzae</name>
    <name type="common">Rice weevil</name>
    <name type="synonym">Curculio oryzae</name>
    <dbReference type="NCBI Taxonomy" id="7048"/>
    <lineage>
        <taxon>Eukaryota</taxon>
        <taxon>Metazoa</taxon>
        <taxon>Ecdysozoa</taxon>
        <taxon>Arthropoda</taxon>
        <taxon>Hexapoda</taxon>
        <taxon>Insecta</taxon>
        <taxon>Pterygota</taxon>
        <taxon>Neoptera</taxon>
        <taxon>Endopterygota</taxon>
        <taxon>Coleoptera</taxon>
        <taxon>Polyphaga</taxon>
        <taxon>Cucujiformia</taxon>
        <taxon>Curculionidae</taxon>
        <taxon>Dryophthorinae</taxon>
        <taxon>Sitophilus</taxon>
    </lineage>
</organism>
<reference evidence="3" key="1">
    <citation type="submission" date="2025-08" db="UniProtKB">
        <authorList>
            <consortium name="RefSeq"/>
        </authorList>
    </citation>
    <scope>IDENTIFICATION</scope>
    <source>
        <tissue evidence="3">Gonads</tissue>
    </source>
</reference>
<name>A0A6J2XRI0_SITOR</name>
<dbReference type="AlphaFoldDB" id="A0A6J2XRI0"/>
<gene>
    <name evidence="3" type="primary">LOC115880380</name>
</gene>
<sequence length="108" mass="11676">MMVFEKVLFLTVSLLVVVASVLSYPQETTEITPKPAVWNGPASISPSVAYPHMTSANYSEERTKIPPQYPGLNVPSDQGMAFGIASVPNFPCPGNQIRDLQGSCRGSY</sequence>
<accession>A0A6J2XRI0</accession>
<evidence type="ECO:0000313" key="3">
    <source>
        <dbReference type="RefSeq" id="XP_030753455.1"/>
    </source>
</evidence>
<dbReference type="Proteomes" id="UP000504635">
    <property type="component" value="Unplaced"/>
</dbReference>
<dbReference type="RefSeq" id="XP_030753455.1">
    <property type="nucleotide sequence ID" value="XM_030897595.1"/>
</dbReference>
<keyword evidence="1" id="KW-0732">Signal</keyword>
<feature type="chain" id="PRO_5026731223" evidence="1">
    <location>
        <begin position="24"/>
        <end position="108"/>
    </location>
</feature>
<feature type="signal peptide" evidence="1">
    <location>
        <begin position="1"/>
        <end position="23"/>
    </location>
</feature>
<evidence type="ECO:0000313" key="2">
    <source>
        <dbReference type="Proteomes" id="UP000504635"/>
    </source>
</evidence>
<keyword evidence="2" id="KW-1185">Reference proteome</keyword>
<dbReference type="GeneID" id="115880380"/>
<dbReference type="KEGG" id="soy:115880380"/>
<proteinExistence type="predicted"/>
<protein>
    <submittedName>
        <fullName evidence="3">Uncharacterized protein LOC115880380</fullName>
    </submittedName>
</protein>
<dbReference type="InParanoid" id="A0A6J2XRI0"/>
<evidence type="ECO:0000256" key="1">
    <source>
        <dbReference type="SAM" id="SignalP"/>
    </source>
</evidence>